<feature type="compositionally biased region" description="Basic and acidic residues" evidence="1">
    <location>
        <begin position="87"/>
        <end position="99"/>
    </location>
</feature>
<sequence>MEADLENGHEDAPRRQQQDLRLRNRSEDEDEGKEEQPRTSTAAHAAQRDADDGDDDSLAREGGRGGDEWDAEGREEANEFIDAEAPAEAKTEAREQEKAKRSKRRPRFVPPRIYNPPSLMECCLSTIGERPDVAVLHQDLYGFGQDMLARMLLAIIQRGNLTIPLVRRFETVAREEGHDLIEQFVEGLDIFAAI</sequence>
<name>A0A2R5GLB2_9STRA</name>
<accession>A0A2R5GLB2</accession>
<dbReference type="InParanoid" id="A0A2R5GLB2"/>
<reference evidence="2 3" key="1">
    <citation type="submission" date="2017-12" db="EMBL/GenBank/DDBJ databases">
        <title>Sequencing, de novo assembly and annotation of complete genome of a new Thraustochytrid species, strain FCC1311.</title>
        <authorList>
            <person name="Sedici K."/>
            <person name="Godart F."/>
            <person name="Aiese Cigliano R."/>
            <person name="Sanseverino W."/>
            <person name="Barakat M."/>
            <person name="Ortet P."/>
            <person name="Marechal E."/>
            <person name="Cagnac O."/>
            <person name="Amato A."/>
        </authorList>
    </citation>
    <scope>NUCLEOTIDE SEQUENCE [LARGE SCALE GENOMIC DNA]</scope>
</reference>
<evidence type="ECO:0000313" key="3">
    <source>
        <dbReference type="Proteomes" id="UP000241890"/>
    </source>
</evidence>
<feature type="compositionally biased region" description="Basic and acidic residues" evidence="1">
    <location>
        <begin position="1"/>
        <end position="26"/>
    </location>
</feature>
<feature type="compositionally biased region" description="Basic and acidic residues" evidence="1">
    <location>
        <begin position="57"/>
        <end position="77"/>
    </location>
</feature>
<dbReference type="AlphaFoldDB" id="A0A2R5GLB2"/>
<gene>
    <name evidence="2" type="ORF">FCC1311_067482</name>
</gene>
<protein>
    <submittedName>
        <fullName evidence="2">Uncharacterized protein</fullName>
    </submittedName>
</protein>
<feature type="region of interest" description="Disordered" evidence="1">
    <location>
        <begin position="1"/>
        <end position="110"/>
    </location>
</feature>
<comment type="caution">
    <text evidence="2">The sequence shown here is derived from an EMBL/GenBank/DDBJ whole genome shotgun (WGS) entry which is preliminary data.</text>
</comment>
<keyword evidence="3" id="KW-1185">Reference proteome</keyword>
<evidence type="ECO:0000313" key="2">
    <source>
        <dbReference type="EMBL" id="GBG30528.1"/>
    </source>
</evidence>
<proteinExistence type="predicted"/>
<evidence type="ECO:0000256" key="1">
    <source>
        <dbReference type="SAM" id="MobiDB-lite"/>
    </source>
</evidence>
<dbReference type="EMBL" id="BEYU01000077">
    <property type="protein sequence ID" value="GBG30528.1"/>
    <property type="molecule type" value="Genomic_DNA"/>
</dbReference>
<dbReference type="Proteomes" id="UP000241890">
    <property type="component" value="Unassembled WGS sequence"/>
</dbReference>
<organism evidence="2 3">
    <name type="scientific">Hondaea fermentalgiana</name>
    <dbReference type="NCBI Taxonomy" id="2315210"/>
    <lineage>
        <taxon>Eukaryota</taxon>
        <taxon>Sar</taxon>
        <taxon>Stramenopiles</taxon>
        <taxon>Bigyra</taxon>
        <taxon>Labyrinthulomycetes</taxon>
        <taxon>Thraustochytrida</taxon>
        <taxon>Thraustochytriidae</taxon>
        <taxon>Hondaea</taxon>
    </lineage>
</organism>